<dbReference type="CDD" id="cd00487">
    <property type="entry name" value="Pep_deformylase"/>
    <property type="match status" value="1"/>
</dbReference>
<keyword evidence="5 6" id="KW-0408">Iron</keyword>
<evidence type="ECO:0000256" key="1">
    <source>
        <dbReference type="ARBA" id="ARBA00010759"/>
    </source>
</evidence>
<dbReference type="GO" id="GO:0006412">
    <property type="term" value="P:translation"/>
    <property type="evidence" value="ECO:0007669"/>
    <property type="project" value="UniProtKB-UniRule"/>
</dbReference>
<name>A0AB36THG9_ACETH</name>
<dbReference type="SUPFAM" id="SSF56420">
    <property type="entry name" value="Peptide deformylase"/>
    <property type="match status" value="1"/>
</dbReference>
<evidence type="ECO:0000256" key="3">
    <source>
        <dbReference type="ARBA" id="ARBA00022801"/>
    </source>
</evidence>
<dbReference type="AlphaFoldDB" id="A0AB36THG9"/>
<dbReference type="RefSeq" id="WP_003517641.1">
    <property type="nucleotide sequence ID" value="NZ_CP013828.1"/>
</dbReference>
<dbReference type="NCBIfam" id="NF001159">
    <property type="entry name" value="PRK00150.1-3"/>
    <property type="match status" value="1"/>
</dbReference>
<gene>
    <name evidence="6" type="primary">def</name>
    <name evidence="7" type="ORF">M972_111745</name>
</gene>
<evidence type="ECO:0000313" key="8">
    <source>
        <dbReference type="Proteomes" id="UP000223596"/>
    </source>
</evidence>
<evidence type="ECO:0000256" key="6">
    <source>
        <dbReference type="HAMAP-Rule" id="MF_00163"/>
    </source>
</evidence>
<dbReference type="SMR" id="A0AB36THG9"/>
<evidence type="ECO:0000256" key="4">
    <source>
        <dbReference type="ARBA" id="ARBA00022917"/>
    </source>
</evidence>
<dbReference type="GO" id="GO:0042586">
    <property type="term" value="F:peptide deformylase activity"/>
    <property type="evidence" value="ECO:0007669"/>
    <property type="project" value="UniProtKB-UniRule"/>
</dbReference>
<feature type="binding site" evidence="6">
    <location>
        <position position="134"/>
    </location>
    <ligand>
        <name>Fe cation</name>
        <dbReference type="ChEBI" id="CHEBI:24875"/>
    </ligand>
</feature>
<comment type="cofactor">
    <cofactor evidence="6">
        <name>Fe(2+)</name>
        <dbReference type="ChEBI" id="CHEBI:29033"/>
    </cofactor>
    <text evidence="6">Binds 1 Fe(2+) ion.</text>
</comment>
<dbReference type="FunFam" id="3.90.45.10:FF:000005">
    <property type="entry name" value="Peptide deformylase"/>
    <property type="match status" value="1"/>
</dbReference>
<proteinExistence type="inferred from homology"/>
<keyword evidence="3 6" id="KW-0378">Hydrolase</keyword>
<evidence type="ECO:0000256" key="2">
    <source>
        <dbReference type="ARBA" id="ARBA00022723"/>
    </source>
</evidence>
<feature type="active site" evidence="6">
    <location>
        <position position="131"/>
    </location>
</feature>
<dbReference type="GO" id="GO:0046872">
    <property type="term" value="F:metal ion binding"/>
    <property type="evidence" value="ECO:0007669"/>
    <property type="project" value="UniProtKB-KW"/>
</dbReference>
<keyword evidence="2 6" id="KW-0479">Metal-binding</keyword>
<sequence>MAVRFIREDGDEILRKVSKKVDVIDERIKTLLDDMAETMYAANGVGLAAPQVGVLKRVVVIDVGDGLMELINPEIVEQEGEQIDIEGCLSIPGVAGEVKRPARVVVEALNREGEKITVEGKELLAVALCHEIDHLDGILFTDKVIRFIDEDEMERRRENKRRNKIRQNKG</sequence>
<dbReference type="PANTHER" id="PTHR10458:SF22">
    <property type="entry name" value="PEPTIDE DEFORMYLASE"/>
    <property type="match status" value="1"/>
</dbReference>
<dbReference type="NCBIfam" id="TIGR00079">
    <property type="entry name" value="pept_deformyl"/>
    <property type="match status" value="1"/>
</dbReference>
<organism evidence="7 8">
    <name type="scientific">Acetivibrio thermocellus AD2</name>
    <dbReference type="NCBI Taxonomy" id="1138384"/>
    <lineage>
        <taxon>Bacteria</taxon>
        <taxon>Bacillati</taxon>
        <taxon>Bacillota</taxon>
        <taxon>Clostridia</taxon>
        <taxon>Eubacteriales</taxon>
        <taxon>Oscillospiraceae</taxon>
        <taxon>Acetivibrio</taxon>
    </lineage>
</organism>
<protein>
    <recommendedName>
        <fullName evidence="6">Peptide deformylase</fullName>
        <shortName evidence="6">PDF</shortName>
        <ecNumber evidence="6">3.5.1.88</ecNumber>
    </recommendedName>
    <alternativeName>
        <fullName evidence="6">Polypeptide deformylase</fullName>
    </alternativeName>
</protein>
<dbReference type="EC" id="3.5.1.88" evidence="6"/>
<dbReference type="Proteomes" id="UP000223596">
    <property type="component" value="Unassembled WGS sequence"/>
</dbReference>
<evidence type="ECO:0000313" key="7">
    <source>
        <dbReference type="EMBL" id="PFH02951.1"/>
    </source>
</evidence>
<dbReference type="PRINTS" id="PR01576">
    <property type="entry name" value="PDEFORMYLASE"/>
</dbReference>
<comment type="caution">
    <text evidence="7">The sequence shown here is derived from an EMBL/GenBank/DDBJ whole genome shotgun (WGS) entry which is preliminary data.</text>
</comment>
<dbReference type="PANTHER" id="PTHR10458">
    <property type="entry name" value="PEPTIDE DEFORMYLASE"/>
    <property type="match status" value="1"/>
</dbReference>
<dbReference type="InterPro" id="IPR036821">
    <property type="entry name" value="Peptide_deformylase_sf"/>
</dbReference>
<feature type="binding site" evidence="6">
    <location>
        <position position="88"/>
    </location>
    <ligand>
        <name>Fe cation</name>
        <dbReference type="ChEBI" id="CHEBI:24875"/>
    </ligand>
</feature>
<comment type="catalytic activity">
    <reaction evidence="6">
        <text>N-terminal N-formyl-L-methionyl-[peptide] + H2O = N-terminal L-methionyl-[peptide] + formate</text>
        <dbReference type="Rhea" id="RHEA:24420"/>
        <dbReference type="Rhea" id="RHEA-COMP:10639"/>
        <dbReference type="Rhea" id="RHEA-COMP:10640"/>
        <dbReference type="ChEBI" id="CHEBI:15377"/>
        <dbReference type="ChEBI" id="CHEBI:15740"/>
        <dbReference type="ChEBI" id="CHEBI:49298"/>
        <dbReference type="ChEBI" id="CHEBI:64731"/>
        <dbReference type="EC" id="3.5.1.88"/>
    </reaction>
</comment>
<reference evidence="7 8" key="1">
    <citation type="submission" date="2017-09" db="EMBL/GenBank/DDBJ databases">
        <title>Evaluation of Pacific Biosciences Sequencing Technology to Finishing C. thermocellum Genome Sequences.</title>
        <authorList>
            <person name="Brown S."/>
        </authorList>
    </citation>
    <scope>NUCLEOTIDE SEQUENCE [LARGE SCALE GENOMIC DNA]</scope>
    <source>
        <strain evidence="7 8">AD2</strain>
    </source>
</reference>
<dbReference type="PIRSF" id="PIRSF004749">
    <property type="entry name" value="Pep_def"/>
    <property type="match status" value="1"/>
</dbReference>
<accession>A0AB36THG9</accession>
<evidence type="ECO:0000256" key="5">
    <source>
        <dbReference type="ARBA" id="ARBA00023004"/>
    </source>
</evidence>
<dbReference type="GeneID" id="35803143"/>
<keyword evidence="4 6" id="KW-0648">Protein biosynthesis</keyword>
<comment type="function">
    <text evidence="6">Removes the formyl group from the N-terminal Met of newly synthesized proteins. Requires at least a dipeptide for an efficient rate of reaction. N-terminal L-methionine is a prerequisite for activity but the enzyme has broad specificity at other positions.</text>
</comment>
<dbReference type="EMBL" id="PDBW01000001">
    <property type="protein sequence ID" value="PFH02951.1"/>
    <property type="molecule type" value="Genomic_DNA"/>
</dbReference>
<dbReference type="InterPro" id="IPR023635">
    <property type="entry name" value="Peptide_deformylase"/>
</dbReference>
<dbReference type="Pfam" id="PF01327">
    <property type="entry name" value="Pep_deformylase"/>
    <property type="match status" value="1"/>
</dbReference>
<comment type="similarity">
    <text evidence="1 6">Belongs to the polypeptide deformylase family.</text>
</comment>
<dbReference type="Gene3D" id="3.90.45.10">
    <property type="entry name" value="Peptide deformylase"/>
    <property type="match status" value="1"/>
</dbReference>
<feature type="binding site" evidence="6">
    <location>
        <position position="130"/>
    </location>
    <ligand>
        <name>Fe cation</name>
        <dbReference type="ChEBI" id="CHEBI:24875"/>
    </ligand>
</feature>
<dbReference type="HAMAP" id="MF_00163">
    <property type="entry name" value="Pep_deformylase"/>
    <property type="match status" value="1"/>
</dbReference>